<dbReference type="Proteomes" id="UP001365128">
    <property type="component" value="Unassembled WGS sequence"/>
</dbReference>
<name>A0ABR1MV38_9PEZI</name>
<protein>
    <submittedName>
        <fullName evidence="1">Uncharacterized protein</fullName>
    </submittedName>
</protein>
<accession>A0ABR1MV38</accession>
<evidence type="ECO:0000313" key="2">
    <source>
        <dbReference type="Proteomes" id="UP001365128"/>
    </source>
</evidence>
<gene>
    <name evidence="1" type="ORF">IWX46DRAFT_587143</name>
</gene>
<reference evidence="1 2" key="1">
    <citation type="submission" date="2024-04" db="EMBL/GenBank/DDBJ databases">
        <title>Phyllosticta paracitricarpa is synonymous to the EU quarantine fungus P. citricarpa based on phylogenomic analyses.</title>
        <authorList>
            <consortium name="Lawrence Berkeley National Laboratory"/>
            <person name="Van Ingen-Buijs V.A."/>
            <person name="Van Westerhoven A.C."/>
            <person name="Haridas S."/>
            <person name="Skiadas P."/>
            <person name="Martin F."/>
            <person name="Groenewald J.Z."/>
            <person name="Crous P.W."/>
            <person name="Seidl M.F."/>
        </authorList>
    </citation>
    <scope>NUCLEOTIDE SEQUENCE [LARGE SCALE GENOMIC DNA]</scope>
    <source>
        <strain evidence="1 2">CBS 122670</strain>
    </source>
</reference>
<dbReference type="EMBL" id="JBBPDW010000001">
    <property type="protein sequence ID" value="KAK7557072.1"/>
    <property type="molecule type" value="Genomic_DNA"/>
</dbReference>
<sequence>MSVAYASLCATFGLLVWLVASLLLVAGILLTSQHLYNHFDPASMAWRLHSAFAPSSFQNLSSMPWCDDTRVWLWLGTRCFRSALASTSCVMCIPPVPTRARQVESSKLRSIRGTWRIVRHHARHAAHAIWILVLHLSPTPVSAPLTSDALFLLRLNLAKSALHHVRHPALALHNLTLHFHPQTHPHAWFSKK</sequence>
<proteinExistence type="predicted"/>
<evidence type="ECO:0000313" key="1">
    <source>
        <dbReference type="EMBL" id="KAK7557072.1"/>
    </source>
</evidence>
<comment type="caution">
    <text evidence="1">The sequence shown here is derived from an EMBL/GenBank/DDBJ whole genome shotgun (WGS) entry which is preliminary data.</text>
</comment>
<organism evidence="1 2">
    <name type="scientific">Phyllosticta citricarpa</name>
    <dbReference type="NCBI Taxonomy" id="55181"/>
    <lineage>
        <taxon>Eukaryota</taxon>
        <taxon>Fungi</taxon>
        <taxon>Dikarya</taxon>
        <taxon>Ascomycota</taxon>
        <taxon>Pezizomycotina</taxon>
        <taxon>Dothideomycetes</taxon>
        <taxon>Dothideomycetes incertae sedis</taxon>
        <taxon>Botryosphaeriales</taxon>
        <taxon>Phyllostictaceae</taxon>
        <taxon>Phyllosticta</taxon>
    </lineage>
</organism>
<keyword evidence="2" id="KW-1185">Reference proteome</keyword>